<dbReference type="PANTHER" id="PTHR36139">
    <property type="entry name" value="SUCCINATE DEHYDROGENASE SUBUNIT 5, MITOCHONDRIAL"/>
    <property type="match status" value="1"/>
</dbReference>
<keyword evidence="2" id="KW-1185">Reference proteome</keyword>
<gene>
    <name evidence="1" type="ORF">QVD17_02361</name>
</gene>
<dbReference type="PANTHER" id="PTHR36139:SF1">
    <property type="entry name" value="SUCCINATE DEHYDROGENASE SUBUNIT 5, MITOCHONDRIAL"/>
    <property type="match status" value="1"/>
</dbReference>
<dbReference type="InterPro" id="IPR025397">
    <property type="entry name" value="SDH5"/>
</dbReference>
<sequence>MLPITQKLHEVSSRVNLPLMVCKNKYIVALIESSKNYFRSFIFCAAMEKLMMMRSIYRSISRRSLGFIASATLTSNHQCVRRGIHHPPASIISDNLSAFEMGIGSRRCFSRFSGCLTQFPDIKDGDIKLAFKELMAVSWDELPDAVINKTKRALSKNTQDKTSEEALANLLRAAEAVEEFSGFLVTLKMEIDDSVGMSGENVKPLTTEVANALNLAFGRYYAYLDSFGPDEGYLRKKVENELAMKLIHLKTRCSGLGGEWGKVSVLGTSGLSGSYIEHRA</sequence>
<comment type="caution">
    <text evidence="1">The sequence shown here is derived from an EMBL/GenBank/DDBJ whole genome shotgun (WGS) entry which is preliminary data.</text>
</comment>
<organism evidence="1 2">
    <name type="scientific">Tagetes erecta</name>
    <name type="common">African marigold</name>
    <dbReference type="NCBI Taxonomy" id="13708"/>
    <lineage>
        <taxon>Eukaryota</taxon>
        <taxon>Viridiplantae</taxon>
        <taxon>Streptophyta</taxon>
        <taxon>Embryophyta</taxon>
        <taxon>Tracheophyta</taxon>
        <taxon>Spermatophyta</taxon>
        <taxon>Magnoliopsida</taxon>
        <taxon>eudicotyledons</taxon>
        <taxon>Gunneridae</taxon>
        <taxon>Pentapetalae</taxon>
        <taxon>asterids</taxon>
        <taxon>campanulids</taxon>
        <taxon>Asterales</taxon>
        <taxon>Asteraceae</taxon>
        <taxon>Asteroideae</taxon>
        <taxon>Heliantheae alliance</taxon>
        <taxon>Tageteae</taxon>
        <taxon>Tagetes</taxon>
    </lineage>
</organism>
<dbReference type="Proteomes" id="UP001229421">
    <property type="component" value="Unassembled WGS sequence"/>
</dbReference>
<dbReference type="AlphaFoldDB" id="A0AAD8L6G4"/>
<evidence type="ECO:0008006" key="3">
    <source>
        <dbReference type="Google" id="ProtNLM"/>
    </source>
</evidence>
<reference evidence="1" key="1">
    <citation type="journal article" date="2023" name="bioRxiv">
        <title>Improved chromosome-level genome assembly for marigold (Tagetes erecta).</title>
        <authorList>
            <person name="Jiang F."/>
            <person name="Yuan L."/>
            <person name="Wang S."/>
            <person name="Wang H."/>
            <person name="Xu D."/>
            <person name="Wang A."/>
            <person name="Fan W."/>
        </authorList>
    </citation>
    <scope>NUCLEOTIDE SEQUENCE</scope>
    <source>
        <strain evidence="1">WSJ</strain>
        <tissue evidence="1">Leaf</tissue>
    </source>
</reference>
<dbReference type="GO" id="GO:0045273">
    <property type="term" value="C:respiratory chain complex II (succinate dehydrogenase)"/>
    <property type="evidence" value="ECO:0007669"/>
    <property type="project" value="InterPro"/>
</dbReference>
<name>A0AAD8L6G4_TARER</name>
<evidence type="ECO:0000313" key="2">
    <source>
        <dbReference type="Proteomes" id="UP001229421"/>
    </source>
</evidence>
<dbReference type="GO" id="GO:0006099">
    <property type="term" value="P:tricarboxylic acid cycle"/>
    <property type="evidence" value="ECO:0007669"/>
    <property type="project" value="InterPro"/>
</dbReference>
<dbReference type="Pfam" id="PF14290">
    <property type="entry name" value="SDH5_plant"/>
    <property type="match status" value="1"/>
</dbReference>
<proteinExistence type="predicted"/>
<protein>
    <recommendedName>
        <fullName evidence="3">Succinate dehydrogenase subunit 5, mitochondrial</fullName>
    </recommendedName>
</protein>
<evidence type="ECO:0000313" key="1">
    <source>
        <dbReference type="EMBL" id="KAK1436580.1"/>
    </source>
</evidence>
<dbReference type="EMBL" id="JAUHHV010000001">
    <property type="protein sequence ID" value="KAK1436580.1"/>
    <property type="molecule type" value="Genomic_DNA"/>
</dbReference>
<accession>A0AAD8L6G4</accession>